<evidence type="ECO:0000313" key="2">
    <source>
        <dbReference type="Proteomes" id="UP001500928"/>
    </source>
</evidence>
<sequence>MESDQVFTVHGSTAERATKVSLGAHFLHERGDLQEWVKKHPELLGEELLVVTEEFDRWRTASGDRAADRLDILALDRTGRLVVAELKRHRAPDTVLVQALNYAAMASRFTVDELVEAHSRFLVEQGVRPPDGSDPLDHARAHLEGWAQELSDTTLGPPRIVLVAEDFGAVLTNTSMFLLEQGMDLRLVRLGLHELPGSTLALTTSQVLPVQRAEDFMIRPGSTPARRTNTGVAARRGPIIDRLVDAGALEEGAPLSIVVPPVKNLDRLEIQRWLDQDPARSRVRWRNDREKPFVWEGDGFAWAMKPLIREIVRRATGVEGDVWGPNWYLTGDGRALNKIAEDVSRADQGDDS</sequence>
<evidence type="ECO:0008006" key="3">
    <source>
        <dbReference type="Google" id="ProtNLM"/>
    </source>
</evidence>
<name>A0ABP9CR99_9PSEU</name>
<evidence type="ECO:0000313" key="1">
    <source>
        <dbReference type="EMBL" id="GAA4813151.1"/>
    </source>
</evidence>
<dbReference type="EMBL" id="BAABHO010000085">
    <property type="protein sequence ID" value="GAA4813151.1"/>
    <property type="molecule type" value="Genomic_DNA"/>
</dbReference>
<dbReference type="Proteomes" id="UP001500928">
    <property type="component" value="Unassembled WGS sequence"/>
</dbReference>
<dbReference type="InterPro" id="IPR011856">
    <property type="entry name" value="tRNA_endonuc-like_dom_sf"/>
</dbReference>
<accession>A0ABP9CR99</accession>
<organism evidence="1 2">
    <name type="scientific">Actinomycetospora chlora</name>
    <dbReference type="NCBI Taxonomy" id="663608"/>
    <lineage>
        <taxon>Bacteria</taxon>
        <taxon>Bacillati</taxon>
        <taxon>Actinomycetota</taxon>
        <taxon>Actinomycetes</taxon>
        <taxon>Pseudonocardiales</taxon>
        <taxon>Pseudonocardiaceae</taxon>
        <taxon>Actinomycetospora</taxon>
    </lineage>
</organism>
<comment type="caution">
    <text evidence="1">The sequence shown here is derived from an EMBL/GenBank/DDBJ whole genome shotgun (WGS) entry which is preliminary data.</text>
</comment>
<keyword evidence="2" id="KW-1185">Reference proteome</keyword>
<protein>
    <recommendedName>
        <fullName evidence="3">DUF91 domain-containing protein</fullName>
    </recommendedName>
</protein>
<reference evidence="2" key="1">
    <citation type="journal article" date="2019" name="Int. J. Syst. Evol. Microbiol.">
        <title>The Global Catalogue of Microorganisms (GCM) 10K type strain sequencing project: providing services to taxonomists for standard genome sequencing and annotation.</title>
        <authorList>
            <consortium name="The Broad Institute Genomics Platform"/>
            <consortium name="The Broad Institute Genome Sequencing Center for Infectious Disease"/>
            <person name="Wu L."/>
            <person name="Ma J."/>
        </authorList>
    </citation>
    <scope>NUCLEOTIDE SEQUENCE [LARGE SCALE GENOMIC DNA]</scope>
    <source>
        <strain evidence="2">JCM 17979</strain>
    </source>
</reference>
<dbReference type="Gene3D" id="3.40.1350.10">
    <property type="match status" value="1"/>
</dbReference>
<gene>
    <name evidence="1" type="ORF">GCM10023200_58660</name>
</gene>
<proteinExistence type="predicted"/>